<reference evidence="3" key="1">
    <citation type="submission" date="2015-07" db="EMBL/GenBank/DDBJ databases">
        <title>Fjat-10036 dsm4.</title>
        <authorList>
            <person name="Liu B."/>
            <person name="Wang J."/>
            <person name="Zhu Y."/>
            <person name="Liu G."/>
            <person name="Chen Q."/>
            <person name="Chen Z."/>
            <person name="Lan J."/>
            <person name="Che J."/>
            <person name="Ge C."/>
            <person name="Shi H."/>
            <person name="Pan Z."/>
            <person name="Liu X."/>
        </authorList>
    </citation>
    <scope>NUCLEOTIDE SEQUENCE [LARGE SCALE GENOMIC DNA]</scope>
    <source>
        <strain evidence="3">DSM 4</strain>
    </source>
</reference>
<keyword evidence="3" id="KW-1185">Reference proteome</keyword>
<dbReference type="InterPro" id="IPR000073">
    <property type="entry name" value="AB_hydrolase_1"/>
</dbReference>
<evidence type="ECO:0000313" key="2">
    <source>
        <dbReference type="EMBL" id="KON83488.1"/>
    </source>
</evidence>
<dbReference type="InterPro" id="IPR050266">
    <property type="entry name" value="AB_hydrolase_sf"/>
</dbReference>
<gene>
    <name evidence="2" type="ORF">AF332_27405</name>
</gene>
<proteinExistence type="predicted"/>
<dbReference type="SUPFAM" id="SSF53474">
    <property type="entry name" value="alpha/beta-Hydrolases"/>
    <property type="match status" value="1"/>
</dbReference>
<dbReference type="PRINTS" id="PR00111">
    <property type="entry name" value="ABHYDROLASE"/>
</dbReference>
<comment type="caution">
    <text evidence="2">The sequence shown here is derived from an EMBL/GenBank/DDBJ whole genome shotgun (WGS) entry which is preliminary data.</text>
</comment>
<keyword evidence="2" id="KW-0378">Hydrolase</keyword>
<protein>
    <submittedName>
        <fullName evidence="2">Alpha/beta hydrolase</fullName>
    </submittedName>
</protein>
<dbReference type="OrthoDB" id="9805423at2"/>
<accession>A0A0M0G145</accession>
<dbReference type="EMBL" id="LGUF01000010">
    <property type="protein sequence ID" value="KON83488.1"/>
    <property type="molecule type" value="Genomic_DNA"/>
</dbReference>
<dbReference type="AlphaFoldDB" id="A0A0M0G145"/>
<dbReference type="Pfam" id="PF12146">
    <property type="entry name" value="Hydrolase_4"/>
    <property type="match status" value="1"/>
</dbReference>
<evidence type="ECO:0000259" key="1">
    <source>
        <dbReference type="Pfam" id="PF12146"/>
    </source>
</evidence>
<dbReference type="Proteomes" id="UP000037109">
    <property type="component" value="Unassembled WGS sequence"/>
</dbReference>
<feature type="domain" description="Serine aminopeptidase S33" evidence="1">
    <location>
        <begin position="22"/>
        <end position="236"/>
    </location>
</feature>
<sequence>MPTCEVNKTKLYYEVKGSGKPIIFTHGHSMYHKQWDPQVEYFSKFYQTITWDVRGHGYSSLPKGKIEPDDFSKDLVSLMDHLRIKSSYLCGLSMGGHISLQTAFKYPEIVDGLILIGTPYTNQFNLYERFTTLISKLSLRFMPLKLTGKITANMLSKNNPDNQQFIVEAFNLMTHDNFLRHWSGNLQMDSHGHLHKIKCPTLILYGDQDNMVLRQQKSLAEQISYADVKVIRNAHHLTNRDNPKEVNEHIENFLKQINDY</sequence>
<dbReference type="InterPro" id="IPR022742">
    <property type="entry name" value="Hydrolase_4"/>
</dbReference>
<dbReference type="InterPro" id="IPR029058">
    <property type="entry name" value="AB_hydrolase_fold"/>
</dbReference>
<dbReference type="Gene3D" id="3.40.50.1820">
    <property type="entry name" value="alpha/beta hydrolase"/>
    <property type="match status" value="1"/>
</dbReference>
<organism evidence="2 3">
    <name type="scientific">Sporosarcina globispora</name>
    <name type="common">Bacillus globisporus</name>
    <dbReference type="NCBI Taxonomy" id="1459"/>
    <lineage>
        <taxon>Bacteria</taxon>
        <taxon>Bacillati</taxon>
        <taxon>Bacillota</taxon>
        <taxon>Bacilli</taxon>
        <taxon>Bacillales</taxon>
        <taxon>Caryophanaceae</taxon>
        <taxon>Sporosarcina</taxon>
    </lineage>
</organism>
<dbReference type="RefSeq" id="WP_053437800.1">
    <property type="nucleotide sequence ID" value="NZ_LGUF01000010.1"/>
</dbReference>
<dbReference type="PANTHER" id="PTHR43798">
    <property type="entry name" value="MONOACYLGLYCEROL LIPASE"/>
    <property type="match status" value="1"/>
</dbReference>
<dbReference type="GO" id="GO:0016787">
    <property type="term" value="F:hydrolase activity"/>
    <property type="evidence" value="ECO:0007669"/>
    <property type="project" value="UniProtKB-KW"/>
</dbReference>
<name>A0A0M0G145_SPOGL</name>
<evidence type="ECO:0000313" key="3">
    <source>
        <dbReference type="Proteomes" id="UP000037109"/>
    </source>
</evidence>
<dbReference type="STRING" id="1459.AF332_27405"/>
<dbReference type="PATRIC" id="fig|1459.3.peg.6037"/>